<evidence type="ECO:0000313" key="6">
    <source>
        <dbReference type="EMBL" id="KRK73010.1"/>
    </source>
</evidence>
<feature type="domain" description="HTH lysR-type" evidence="5">
    <location>
        <begin position="1"/>
        <end position="58"/>
    </location>
</feature>
<reference evidence="6 7" key="1">
    <citation type="journal article" date="2015" name="Genome Announc.">
        <title>Expanding the biotechnology potential of lactobacilli through comparative genomics of 213 strains and associated genera.</title>
        <authorList>
            <person name="Sun Z."/>
            <person name="Harris H.M."/>
            <person name="McCann A."/>
            <person name="Guo C."/>
            <person name="Argimon S."/>
            <person name="Zhang W."/>
            <person name="Yang X."/>
            <person name="Jeffery I.B."/>
            <person name="Cooney J.C."/>
            <person name="Kagawa T.F."/>
            <person name="Liu W."/>
            <person name="Song Y."/>
            <person name="Salvetti E."/>
            <person name="Wrobel A."/>
            <person name="Rasinkangas P."/>
            <person name="Parkhill J."/>
            <person name="Rea M.C."/>
            <person name="O'Sullivan O."/>
            <person name="Ritari J."/>
            <person name="Douillard F.P."/>
            <person name="Paul Ross R."/>
            <person name="Yang R."/>
            <person name="Briner A.E."/>
            <person name="Felis G.E."/>
            <person name="de Vos W.M."/>
            <person name="Barrangou R."/>
            <person name="Klaenhammer T.R."/>
            <person name="Caufield P.W."/>
            <person name="Cui Y."/>
            <person name="Zhang H."/>
            <person name="O'Toole P.W."/>
        </authorList>
    </citation>
    <scope>NUCLEOTIDE SEQUENCE [LARGE SCALE GENOMIC DNA]</scope>
    <source>
        <strain evidence="6 7">DSM 19117</strain>
    </source>
</reference>
<keyword evidence="2" id="KW-0805">Transcription regulation</keyword>
<gene>
    <name evidence="6" type="ORF">FD30_GL000962</name>
</gene>
<comment type="similarity">
    <text evidence="1">Belongs to the LysR transcriptional regulatory family.</text>
</comment>
<dbReference type="GeneID" id="84782012"/>
<evidence type="ECO:0000256" key="1">
    <source>
        <dbReference type="ARBA" id="ARBA00009437"/>
    </source>
</evidence>
<sequence length="294" mass="32497">MNLNQLRYFVCIGQLENYTQAAARLHVSQPSLSKAMARLEEELQLVLFRKQGRHVTLTATGQQLLKVVTQSLHGLDTGIADLQAQQAHQPITLRVGCIPTVIGTYLPRVLHQFEEQRTGQVRFELHSVPSEAVQQGLQAGTYDLGIAAIDKHRSGYHDLPLLKQAFIVIVAPNHPLAQKTTVTLADLASQHVLTYDPQLLIGQKVQRILAEADLPHPLDVTAVYPDELSIAGMVQASQDVGLVADTLYLAAFDVKKLAVTIPADLRVISASYRTDNPHREVLRDLFTLFQQSTP</sequence>
<keyword evidence="7" id="KW-1185">Reference proteome</keyword>
<dbReference type="AlphaFoldDB" id="A0A0R1JYX5"/>
<dbReference type="OrthoDB" id="9803735at2"/>
<dbReference type="PROSITE" id="PS50931">
    <property type="entry name" value="HTH_LYSR"/>
    <property type="match status" value="1"/>
</dbReference>
<dbReference type="PATRIC" id="fig|1423773.3.peg.987"/>
<dbReference type="GO" id="GO:0003677">
    <property type="term" value="F:DNA binding"/>
    <property type="evidence" value="ECO:0007669"/>
    <property type="project" value="UniProtKB-KW"/>
</dbReference>
<name>A0A0R1JYX5_9LACO</name>
<dbReference type="SUPFAM" id="SSF46785">
    <property type="entry name" value="Winged helix' DNA-binding domain"/>
    <property type="match status" value="1"/>
</dbReference>
<organism evidence="6 7">
    <name type="scientific">Levilactobacillus namurensis DSM 19117</name>
    <dbReference type="NCBI Taxonomy" id="1423773"/>
    <lineage>
        <taxon>Bacteria</taxon>
        <taxon>Bacillati</taxon>
        <taxon>Bacillota</taxon>
        <taxon>Bacilli</taxon>
        <taxon>Lactobacillales</taxon>
        <taxon>Lactobacillaceae</taxon>
        <taxon>Levilactobacillus</taxon>
    </lineage>
</organism>
<dbReference type="PANTHER" id="PTHR30346">
    <property type="entry name" value="TRANSCRIPTIONAL DUAL REGULATOR HCAR-RELATED"/>
    <property type="match status" value="1"/>
</dbReference>
<dbReference type="GO" id="GO:0032993">
    <property type="term" value="C:protein-DNA complex"/>
    <property type="evidence" value="ECO:0007669"/>
    <property type="project" value="TreeGrafter"/>
</dbReference>
<dbReference type="InterPro" id="IPR036390">
    <property type="entry name" value="WH_DNA-bd_sf"/>
</dbReference>
<evidence type="ECO:0000313" key="7">
    <source>
        <dbReference type="Proteomes" id="UP000051162"/>
    </source>
</evidence>
<dbReference type="SUPFAM" id="SSF53850">
    <property type="entry name" value="Periplasmic binding protein-like II"/>
    <property type="match status" value="1"/>
</dbReference>
<dbReference type="Gene3D" id="3.40.190.10">
    <property type="entry name" value="Periplasmic binding protein-like II"/>
    <property type="match status" value="2"/>
</dbReference>
<protein>
    <submittedName>
        <fullName evidence="6">Transcriptional regulator (Transcriptional regulator, lysr family)</fullName>
    </submittedName>
</protein>
<comment type="caution">
    <text evidence="6">The sequence shown here is derived from an EMBL/GenBank/DDBJ whole genome shotgun (WGS) entry which is preliminary data.</text>
</comment>
<evidence type="ECO:0000256" key="2">
    <source>
        <dbReference type="ARBA" id="ARBA00023015"/>
    </source>
</evidence>
<dbReference type="STRING" id="1423773.FD30_GL000962"/>
<dbReference type="Gene3D" id="1.10.10.10">
    <property type="entry name" value="Winged helix-like DNA-binding domain superfamily/Winged helix DNA-binding domain"/>
    <property type="match status" value="1"/>
</dbReference>
<keyword evidence="3" id="KW-0238">DNA-binding</keyword>
<dbReference type="EMBL" id="AZDT01000064">
    <property type="protein sequence ID" value="KRK73010.1"/>
    <property type="molecule type" value="Genomic_DNA"/>
</dbReference>
<proteinExistence type="inferred from homology"/>
<dbReference type="Proteomes" id="UP000051162">
    <property type="component" value="Unassembled WGS sequence"/>
</dbReference>
<dbReference type="RefSeq" id="WP_056944941.1">
    <property type="nucleotide sequence ID" value="NZ_AZDT01000064.1"/>
</dbReference>
<dbReference type="InterPro" id="IPR036388">
    <property type="entry name" value="WH-like_DNA-bd_sf"/>
</dbReference>
<accession>A0A0R1JYX5</accession>
<dbReference type="PANTHER" id="PTHR30346:SF28">
    <property type="entry name" value="HTH-TYPE TRANSCRIPTIONAL REGULATOR CYNR"/>
    <property type="match status" value="1"/>
</dbReference>
<dbReference type="InterPro" id="IPR005119">
    <property type="entry name" value="LysR_subst-bd"/>
</dbReference>
<evidence type="ECO:0000259" key="5">
    <source>
        <dbReference type="PROSITE" id="PS50931"/>
    </source>
</evidence>
<dbReference type="CDD" id="cd05466">
    <property type="entry name" value="PBP2_LTTR_substrate"/>
    <property type="match status" value="1"/>
</dbReference>
<dbReference type="GO" id="GO:0003700">
    <property type="term" value="F:DNA-binding transcription factor activity"/>
    <property type="evidence" value="ECO:0007669"/>
    <property type="project" value="InterPro"/>
</dbReference>
<dbReference type="Pfam" id="PF03466">
    <property type="entry name" value="LysR_substrate"/>
    <property type="match status" value="1"/>
</dbReference>
<dbReference type="Pfam" id="PF00126">
    <property type="entry name" value="HTH_1"/>
    <property type="match status" value="1"/>
</dbReference>
<keyword evidence="4" id="KW-0804">Transcription</keyword>
<dbReference type="FunFam" id="1.10.10.10:FF:000001">
    <property type="entry name" value="LysR family transcriptional regulator"/>
    <property type="match status" value="1"/>
</dbReference>
<dbReference type="PRINTS" id="PR00039">
    <property type="entry name" value="HTHLYSR"/>
</dbReference>
<evidence type="ECO:0000256" key="4">
    <source>
        <dbReference type="ARBA" id="ARBA00023163"/>
    </source>
</evidence>
<dbReference type="InterPro" id="IPR000847">
    <property type="entry name" value="LysR_HTH_N"/>
</dbReference>
<evidence type="ECO:0000256" key="3">
    <source>
        <dbReference type="ARBA" id="ARBA00023125"/>
    </source>
</evidence>